<keyword evidence="2" id="KW-0812">Transmembrane</keyword>
<feature type="transmembrane region" description="Helical" evidence="2">
    <location>
        <begin position="844"/>
        <end position="867"/>
    </location>
</feature>
<comment type="caution">
    <text evidence="3">The sequence shown here is derived from an EMBL/GenBank/DDBJ whole genome shotgun (WGS) entry which is preliminary data.</text>
</comment>
<dbReference type="InterPro" id="IPR021840">
    <property type="entry name" value="DUF3433"/>
</dbReference>
<dbReference type="Pfam" id="PF11915">
    <property type="entry name" value="DUF3433"/>
    <property type="match status" value="2"/>
</dbReference>
<keyword evidence="2" id="KW-1133">Transmembrane helix</keyword>
<proteinExistence type="predicted"/>
<accession>A0A9P7RHP7</accession>
<evidence type="ECO:0000256" key="2">
    <source>
        <dbReference type="SAM" id="Phobius"/>
    </source>
</evidence>
<evidence type="ECO:0000313" key="3">
    <source>
        <dbReference type="EMBL" id="KAG7057749.1"/>
    </source>
</evidence>
<feature type="region of interest" description="Disordered" evidence="1">
    <location>
        <begin position="1"/>
        <end position="22"/>
    </location>
</feature>
<keyword evidence="4" id="KW-1185">Reference proteome</keyword>
<gene>
    <name evidence="3" type="ORF">JMJ77_005131</name>
</gene>
<dbReference type="PANTHER" id="PTHR37544:SF3">
    <property type="entry name" value="SPRAY"/>
    <property type="match status" value="1"/>
</dbReference>
<organism evidence="3 4">
    <name type="scientific">Colletotrichum scovillei</name>
    <dbReference type="NCBI Taxonomy" id="1209932"/>
    <lineage>
        <taxon>Eukaryota</taxon>
        <taxon>Fungi</taxon>
        <taxon>Dikarya</taxon>
        <taxon>Ascomycota</taxon>
        <taxon>Pezizomycotina</taxon>
        <taxon>Sordariomycetes</taxon>
        <taxon>Hypocreomycetidae</taxon>
        <taxon>Glomerellales</taxon>
        <taxon>Glomerellaceae</taxon>
        <taxon>Colletotrichum</taxon>
        <taxon>Colletotrichum acutatum species complex</taxon>
    </lineage>
</organism>
<name>A0A9P7RHP7_9PEZI</name>
<dbReference type="PANTHER" id="PTHR37544">
    <property type="entry name" value="SPRAY-RELATED"/>
    <property type="match status" value="1"/>
</dbReference>
<evidence type="ECO:0000313" key="4">
    <source>
        <dbReference type="Proteomes" id="UP000699042"/>
    </source>
</evidence>
<evidence type="ECO:0000256" key="1">
    <source>
        <dbReference type="SAM" id="MobiDB-lite"/>
    </source>
</evidence>
<feature type="transmembrane region" description="Helical" evidence="2">
    <location>
        <begin position="1206"/>
        <end position="1229"/>
    </location>
</feature>
<dbReference type="EMBL" id="JAESDN010000001">
    <property type="protein sequence ID" value="KAG7057749.1"/>
    <property type="molecule type" value="Genomic_DNA"/>
</dbReference>
<sequence length="1327" mass="147710">MDRRSTPILSAPIRDSHPALNPNGSLQPNLSLQTECHPLVDLFPFFIQLILSIVVNSRIDGPCILLSLSLRPLSIEVMGIKGPEVHETRLLERQDDSPEKQSRKASLPFLFHNSRDSECSLDTVHKHGWKPLTLCAPVLFSFAFTSFLLAAIIEILAQQSQAKGGLALSESADNIPPLANFCYLFLPTIIAVIYSLLWSWIDLDVKRMQPWLEMSQPEGASAEHSIFLDYPYDFIAFVPLKAAKRRHWPVFYGGTVMVIIFWLITPLQSAILGTGPVNIQRFMNTTTSQETISSSDQPPILDQSILNEGYAITWLNQSLPPFTAPDYTLLPFTANTEREHTPTTNWTGSTTKFWTQLECWPGEISHHGSPQKRTYDFINGRGCNASDIDVYGSTTGERPYKMLYVGYQNSAWADYYLARDDTCPPSAAGHQFLSMWSHWNVTLQEIKIASAFCETSYFKQQVNVTVSSTDQAPIENSLVPTGPRERLPETEFNYTAFEHLLGVGVSSVESTTRREYPFQGILLEHYQQVQDLGIIWPMPPMVGFAIAAQNRTQLDAFENETVMGDAYNKTHKMLFSLALRRVLANSTSTIMSEGRIDYVLHGIIVSRLFSAIVEGLLGLVGIFTILLWWHGFRAASRLTMDPASLGSLISLCQNSTVLLDRFAGKGAVSEDTLKEAFKDQRFKLFCGCQSRTRQMVIKVVDVRDGPADGQRISLSQPENPFSVGHYSPVKPLALRRGIGFAVILAMISAVVALVYLKLEEKKNRGLIRPTTNFEVLQILENYVPTIFATLLEPFWVLVNRLLCIIQPFRDLWTGRKTAGGSINARYTSVPPQLALWRAAKSGHFMLMAICVLALLSNLLAVGLGGLFNEFPIVIQSPQEFQQSLMPQLNGTAIYSDQARQLFASSVAAYGVPFYTTMNNISQGTPLPAWITHDYFFQPFTLGPGVEGTSDSYTARTRGFGLNPSCSSIGTFESTVKAPVINYTYTRNGEAVPNCPTTHQAYSFDFNATQHLPQKGECAAEEVRMFGDSNNLVPCNVAFSMGWARAPNITDKKDGKMESTFVVCEPTFTTAMFDVTVDRDGRVFHSVLASEPSPTLDYPMSTNHTDAIAVLLNKIFFKDGLRWHNDSLSLDWFNYLIKISDPDSHVLDPTVFPNATALAPTVERIYRQLYVLMLGLNPSFLFLEYPQPVTIMGGVQRRTETRIFMDATALVISLVVLGINIVVAAALYGFSIKHFLPRMPTTIGSILAYIAPSRAVREYDGPESLQGATFSFGRYVGDDGRANVGIELDPFVVPVKLSSLRKGDTEPRKGLLSRVMGRRAEKGGDTWL</sequence>
<feature type="transmembrane region" description="Helical" evidence="2">
    <location>
        <begin position="178"/>
        <end position="201"/>
    </location>
</feature>
<reference evidence="3" key="1">
    <citation type="submission" date="2021-05" db="EMBL/GenBank/DDBJ databases">
        <title>Comparative genomics of three Colletotrichum scovillei strains and genetic complementation revealed genes involved fungal growth and virulence on chili pepper.</title>
        <authorList>
            <person name="Hsieh D.-K."/>
            <person name="Chuang S.-C."/>
            <person name="Chen C.-Y."/>
            <person name="Chao Y.-T."/>
            <person name="Lu M.-Y.J."/>
            <person name="Lee M.-H."/>
            <person name="Shih M.-C."/>
        </authorList>
    </citation>
    <scope>NUCLEOTIDE SEQUENCE</scope>
    <source>
        <strain evidence="3">Coll-153</strain>
    </source>
</reference>
<feature type="transmembrane region" description="Helical" evidence="2">
    <location>
        <begin position="138"/>
        <end position="157"/>
    </location>
</feature>
<feature type="transmembrane region" description="Helical" evidence="2">
    <location>
        <begin position="250"/>
        <end position="273"/>
    </location>
</feature>
<keyword evidence="2" id="KW-0472">Membrane</keyword>
<feature type="transmembrane region" description="Helical" evidence="2">
    <location>
        <begin position="608"/>
        <end position="629"/>
    </location>
</feature>
<feature type="transmembrane region" description="Helical" evidence="2">
    <location>
        <begin position="738"/>
        <end position="758"/>
    </location>
</feature>
<dbReference type="Proteomes" id="UP000699042">
    <property type="component" value="Unassembled WGS sequence"/>
</dbReference>
<protein>
    <submittedName>
        <fullName evidence="3">Phosphoribosylaminoimidazole-succinocarboxamide synthase</fullName>
    </submittedName>
</protein>